<dbReference type="EMBL" id="JAFNEN010000262">
    <property type="protein sequence ID" value="KAG8187713.1"/>
    <property type="molecule type" value="Genomic_DNA"/>
</dbReference>
<keyword evidence="1" id="KW-0812">Transmembrane</keyword>
<dbReference type="Proteomes" id="UP000827092">
    <property type="component" value="Unassembled WGS sequence"/>
</dbReference>
<gene>
    <name evidence="3" type="ORF">JTE90_000179</name>
</gene>
<feature type="signal peptide" evidence="2">
    <location>
        <begin position="1"/>
        <end position="21"/>
    </location>
</feature>
<feature type="chain" id="PRO_5043585805" evidence="2">
    <location>
        <begin position="22"/>
        <end position="155"/>
    </location>
</feature>
<evidence type="ECO:0000313" key="4">
    <source>
        <dbReference type="Proteomes" id="UP000827092"/>
    </source>
</evidence>
<name>A0AAV6UV39_9ARAC</name>
<keyword evidence="1" id="KW-1133">Transmembrane helix</keyword>
<evidence type="ECO:0000313" key="3">
    <source>
        <dbReference type="EMBL" id="KAG8187713.1"/>
    </source>
</evidence>
<keyword evidence="2" id="KW-0732">Signal</keyword>
<comment type="caution">
    <text evidence="3">The sequence shown here is derived from an EMBL/GenBank/DDBJ whole genome shotgun (WGS) entry which is preliminary data.</text>
</comment>
<proteinExistence type="predicted"/>
<dbReference type="AlphaFoldDB" id="A0AAV6UV39"/>
<feature type="transmembrane region" description="Helical" evidence="1">
    <location>
        <begin position="62"/>
        <end position="82"/>
    </location>
</feature>
<keyword evidence="4" id="KW-1185">Reference proteome</keyword>
<evidence type="ECO:0000256" key="2">
    <source>
        <dbReference type="SAM" id="SignalP"/>
    </source>
</evidence>
<organism evidence="3 4">
    <name type="scientific">Oedothorax gibbosus</name>
    <dbReference type="NCBI Taxonomy" id="931172"/>
    <lineage>
        <taxon>Eukaryota</taxon>
        <taxon>Metazoa</taxon>
        <taxon>Ecdysozoa</taxon>
        <taxon>Arthropoda</taxon>
        <taxon>Chelicerata</taxon>
        <taxon>Arachnida</taxon>
        <taxon>Araneae</taxon>
        <taxon>Araneomorphae</taxon>
        <taxon>Entelegynae</taxon>
        <taxon>Araneoidea</taxon>
        <taxon>Linyphiidae</taxon>
        <taxon>Erigoninae</taxon>
        <taxon>Oedothorax</taxon>
    </lineage>
</organism>
<evidence type="ECO:0000256" key="1">
    <source>
        <dbReference type="SAM" id="Phobius"/>
    </source>
</evidence>
<reference evidence="3 4" key="1">
    <citation type="journal article" date="2022" name="Nat. Ecol. Evol.">
        <title>A masculinizing supergene underlies an exaggerated male reproductive morph in a spider.</title>
        <authorList>
            <person name="Hendrickx F."/>
            <person name="De Corte Z."/>
            <person name="Sonet G."/>
            <person name="Van Belleghem S.M."/>
            <person name="Kostlbacher S."/>
            <person name="Vangestel C."/>
        </authorList>
    </citation>
    <scope>NUCLEOTIDE SEQUENCE [LARGE SCALE GENOMIC DNA]</scope>
    <source>
        <strain evidence="3">W744_W776</strain>
    </source>
</reference>
<keyword evidence="1" id="KW-0472">Membrane</keyword>
<protein>
    <submittedName>
        <fullName evidence="3">Uncharacterized protein</fullName>
    </submittedName>
</protein>
<sequence>MNLILLYLIIFIYIAGEFVSCKHLPTLHPDHPLQKRNSSDSSVKDKIYGAHNLEQLRKRSIMVYYTFATLGILTILGILLYFSSISEQECLAKKTSQVKYTAPMKKVLKSNEESFLPRSYKAPTKCSGEEEYWWDEDQELYSCGTLPQDIDLLKV</sequence>
<accession>A0AAV6UV39</accession>